<accession>A0A1J4JCX7</accession>
<dbReference type="EMBL" id="MLAK01001140">
    <property type="protein sequence ID" value="OHS97038.1"/>
    <property type="molecule type" value="Genomic_DNA"/>
</dbReference>
<dbReference type="InterPro" id="IPR016024">
    <property type="entry name" value="ARM-type_fold"/>
</dbReference>
<organism evidence="1 2">
    <name type="scientific">Tritrichomonas foetus</name>
    <dbReference type="NCBI Taxonomy" id="1144522"/>
    <lineage>
        <taxon>Eukaryota</taxon>
        <taxon>Metamonada</taxon>
        <taxon>Parabasalia</taxon>
        <taxon>Tritrichomonadida</taxon>
        <taxon>Tritrichomonadidae</taxon>
        <taxon>Tritrichomonas</taxon>
    </lineage>
</organism>
<dbReference type="RefSeq" id="XP_068350175.1">
    <property type="nucleotide sequence ID" value="XM_068511038.1"/>
</dbReference>
<dbReference type="AlphaFoldDB" id="A0A1J4JCX7"/>
<reference evidence="1" key="1">
    <citation type="submission" date="2016-10" db="EMBL/GenBank/DDBJ databases">
        <authorList>
            <person name="Benchimol M."/>
            <person name="Almeida L.G."/>
            <person name="Vasconcelos A.T."/>
            <person name="Perreira-Neves A."/>
            <person name="Rosa I.A."/>
            <person name="Tasca T."/>
            <person name="Bogo M.R."/>
            <person name="de Souza W."/>
        </authorList>
    </citation>
    <scope>NUCLEOTIDE SEQUENCE [LARGE SCALE GENOMIC DNA]</scope>
    <source>
        <strain evidence="1">K</strain>
    </source>
</reference>
<dbReference type="Proteomes" id="UP000179807">
    <property type="component" value="Unassembled WGS sequence"/>
</dbReference>
<evidence type="ECO:0000313" key="2">
    <source>
        <dbReference type="Proteomes" id="UP000179807"/>
    </source>
</evidence>
<dbReference type="VEuPathDB" id="TrichDB:TRFO_36784"/>
<sequence length="517" mass="60022">MNAEYKTIESDSKFKADSSTIVSHLASPIGDNYPHHLDEICKKIISSIEAGNIEYYISNSHQLRQSVKRKDILKFDVLMKYQIIQRTLELAFHIDNDDIRNISAYNLFTIMESFPQSVEIIFDINLLPLLFQFIEKRESIHIVSFYFGILYHLFEKYHKSHIKNFAPLSIPYVVDLASHFISKSDDKLDPVIDKFYRNIFYMIHIFLDEYIIIHNNSDENDEVHNDGIALVTPDDLDILYSFMEAVKEIYQGNYIVYIIDIIKILILKEIMTEELLIQSGYLKLLYSEILTGCAIKAASESLILCFSKGLQICQIDDPHKFINILLEIADEFRDKDKSAYIFDILSAAIKYCNNSFIIEKLIADEKSHFGFMTILSHVCFESCYLRLFSSVKCLIHFLEKINNDQLTYMNNIIYSRRVSDDNFSIHDKSGINFVNALLKITSLDDLDLVAQSLMKLNDIVNHSIQSGFINEVRHDYLICDGYDSLQDLLSQNEDEKITYLANNLMELLSPDKIFDEM</sequence>
<protein>
    <submittedName>
        <fullName evidence="1">Uncharacterized protein</fullName>
    </submittedName>
</protein>
<comment type="caution">
    <text evidence="1">The sequence shown here is derived from an EMBL/GenBank/DDBJ whole genome shotgun (WGS) entry which is preliminary data.</text>
</comment>
<evidence type="ECO:0000313" key="1">
    <source>
        <dbReference type="EMBL" id="OHS97038.1"/>
    </source>
</evidence>
<name>A0A1J4JCX7_9EUKA</name>
<gene>
    <name evidence="1" type="ORF">TRFO_36784</name>
</gene>
<dbReference type="SUPFAM" id="SSF48371">
    <property type="entry name" value="ARM repeat"/>
    <property type="match status" value="2"/>
</dbReference>
<dbReference type="GeneID" id="94845742"/>
<proteinExistence type="predicted"/>
<keyword evidence="2" id="KW-1185">Reference proteome</keyword>